<dbReference type="AlphaFoldDB" id="A0A7W7QZX4"/>
<sequence>MLRTRTATAAISLLAFAGLCAVPAHAAAPRRLSNAQQQVDAFFSQYLTAANGQNQDQTPLDVRDEYLTAQLNQQLDQYQQTHNADPVFRAQNIPAGWSTQYGGSGAGHTTVILTENWGSGQQTQVWYQVELSDLVIDGLQDAPA</sequence>
<dbReference type="RefSeq" id="WP_184934744.1">
    <property type="nucleotide sequence ID" value="NZ_JACHJV010000001.1"/>
</dbReference>
<accession>A0A7W7QZX4</accession>
<keyword evidence="1" id="KW-0732">Signal</keyword>
<dbReference type="EMBL" id="JACHJV010000001">
    <property type="protein sequence ID" value="MBB4922598.1"/>
    <property type="molecule type" value="Genomic_DNA"/>
</dbReference>
<dbReference type="Proteomes" id="UP000540506">
    <property type="component" value="Unassembled WGS sequence"/>
</dbReference>
<evidence type="ECO:0000256" key="1">
    <source>
        <dbReference type="SAM" id="SignalP"/>
    </source>
</evidence>
<feature type="signal peptide" evidence="1">
    <location>
        <begin position="1"/>
        <end position="26"/>
    </location>
</feature>
<protein>
    <submittedName>
        <fullName evidence="2">Uncharacterized protein</fullName>
    </submittedName>
</protein>
<gene>
    <name evidence="2" type="ORF">FHR34_001591</name>
</gene>
<keyword evidence="3" id="KW-1185">Reference proteome</keyword>
<comment type="caution">
    <text evidence="2">The sequence shown here is derived from an EMBL/GenBank/DDBJ whole genome shotgun (WGS) entry which is preliminary data.</text>
</comment>
<name>A0A7W7QZX4_KITKI</name>
<organism evidence="2 3">
    <name type="scientific">Kitasatospora kifunensis</name>
    <name type="common">Streptomyces kifunensis</name>
    <dbReference type="NCBI Taxonomy" id="58351"/>
    <lineage>
        <taxon>Bacteria</taxon>
        <taxon>Bacillati</taxon>
        <taxon>Actinomycetota</taxon>
        <taxon>Actinomycetes</taxon>
        <taxon>Kitasatosporales</taxon>
        <taxon>Streptomycetaceae</taxon>
        <taxon>Kitasatospora</taxon>
    </lineage>
</organism>
<feature type="chain" id="PRO_5031563726" evidence="1">
    <location>
        <begin position="27"/>
        <end position="144"/>
    </location>
</feature>
<evidence type="ECO:0000313" key="3">
    <source>
        <dbReference type="Proteomes" id="UP000540506"/>
    </source>
</evidence>
<dbReference type="Gene3D" id="3.10.450.50">
    <property type="match status" value="1"/>
</dbReference>
<evidence type="ECO:0000313" key="2">
    <source>
        <dbReference type="EMBL" id="MBB4922598.1"/>
    </source>
</evidence>
<proteinExistence type="predicted"/>
<reference evidence="2 3" key="1">
    <citation type="submission" date="2020-08" db="EMBL/GenBank/DDBJ databases">
        <title>Sequencing the genomes of 1000 actinobacteria strains.</title>
        <authorList>
            <person name="Klenk H.-P."/>
        </authorList>
    </citation>
    <scope>NUCLEOTIDE SEQUENCE [LARGE SCALE GENOMIC DNA]</scope>
    <source>
        <strain evidence="2 3">DSM 41654</strain>
    </source>
</reference>